<keyword evidence="5" id="KW-1185">Reference proteome</keyword>
<evidence type="ECO:0000313" key="5">
    <source>
        <dbReference type="Proteomes" id="UP001198242"/>
    </source>
</evidence>
<gene>
    <name evidence="4" type="ORF">LKE05_12620</name>
</gene>
<dbReference type="SUPFAM" id="SSF56563">
    <property type="entry name" value="Major capsid protein gp5"/>
    <property type="match status" value="1"/>
</dbReference>
<dbReference type="Gene3D" id="3.30.2400.10">
    <property type="entry name" value="Major capsid protein gp5"/>
    <property type="match status" value="1"/>
</dbReference>
<accession>A0AAE3E166</accession>
<name>A0AAE3E166_9FIRM</name>
<comment type="caution">
    <text evidence="4">The sequence shown here is derived from an EMBL/GenBank/DDBJ whole genome shotgun (WGS) entry which is preliminary data.</text>
</comment>
<dbReference type="EMBL" id="JAJEQM010000021">
    <property type="protein sequence ID" value="MCC2211624.1"/>
    <property type="molecule type" value="Genomic_DNA"/>
</dbReference>
<dbReference type="Gene3D" id="3.30.2320.10">
    <property type="entry name" value="hypothetical protein PF0899 domain"/>
    <property type="match status" value="1"/>
</dbReference>
<dbReference type="NCBIfam" id="TIGR01554">
    <property type="entry name" value="major_cap_HK97"/>
    <property type="match status" value="1"/>
</dbReference>
<evidence type="ECO:0000256" key="2">
    <source>
        <dbReference type="SAM" id="Coils"/>
    </source>
</evidence>
<protein>
    <submittedName>
        <fullName evidence="4">Phage major capsid protein</fullName>
    </submittedName>
</protein>
<evidence type="ECO:0000259" key="3">
    <source>
        <dbReference type="Pfam" id="PF05065"/>
    </source>
</evidence>
<feature type="coiled-coil region" evidence="2">
    <location>
        <begin position="40"/>
        <end position="67"/>
    </location>
</feature>
<dbReference type="InterPro" id="IPR054612">
    <property type="entry name" value="Phage_capsid-like_C"/>
</dbReference>
<sequence length="394" mass="43930">MASITDLRQKRAALWEKTKKFLDNAKRENDMISAEDVETYEKMESEIVALGKEIDILERQAEMEKRLNSPVNTPVLETPKTNGNTKTGRASDEYKQAFWKLMKNNQLSYSVHDTLQIGTDSDGGYLVPDEYEAVLIDKLADENIMRGLTTIITSANGDKKIPVVASHGEAVWTDEGSEYTESDDEFGTVSLGAHKLSTIIKVSEELLNDSAFNLETYISSEFARRMGAAEELAFINGNGTGKPTGVLNTAEVGVTSAASNAITTDEIIDLYHSLRTPYRKNAVFMSSDSTIKAIRKLKDSNGQYLWQPGLQAGQPDTILNRPIHTSAYMPEIESGNKILLFGDLSYYWVADRQGRSFQRLNELFAKNGQVGFRVFQRLDGKLILPESVKTVQMK</sequence>
<dbReference type="InterPro" id="IPR024455">
    <property type="entry name" value="Phage_capsid"/>
</dbReference>
<keyword evidence="2" id="KW-0175">Coiled coil</keyword>
<organism evidence="4 5">
    <name type="scientific">Hominilimicola fabiformis</name>
    <dbReference type="NCBI Taxonomy" id="2885356"/>
    <lineage>
        <taxon>Bacteria</taxon>
        <taxon>Bacillati</taxon>
        <taxon>Bacillota</taxon>
        <taxon>Clostridia</taxon>
        <taxon>Eubacteriales</taxon>
        <taxon>Oscillospiraceae</taxon>
        <taxon>Hominilimicola</taxon>
    </lineage>
</organism>
<comment type="subcellular location">
    <subcellularLocation>
        <location evidence="1">Virion</location>
    </subcellularLocation>
</comment>
<dbReference type="Proteomes" id="UP001198242">
    <property type="component" value="Unassembled WGS sequence"/>
</dbReference>
<dbReference type="AlphaFoldDB" id="A0AAE3E166"/>
<evidence type="ECO:0000256" key="1">
    <source>
        <dbReference type="ARBA" id="ARBA00004328"/>
    </source>
</evidence>
<proteinExistence type="predicted"/>
<reference evidence="4 5" key="1">
    <citation type="submission" date="2021-10" db="EMBL/GenBank/DDBJ databases">
        <title>Anaerobic single-cell dispensing facilitates the cultivation of human gut bacteria.</title>
        <authorList>
            <person name="Afrizal A."/>
        </authorList>
    </citation>
    <scope>NUCLEOTIDE SEQUENCE [LARGE SCALE GENOMIC DNA]</scope>
    <source>
        <strain evidence="4 5">CLA-AA-H232</strain>
    </source>
</reference>
<dbReference type="Pfam" id="PF05065">
    <property type="entry name" value="Phage_capsid"/>
    <property type="match status" value="1"/>
</dbReference>
<feature type="domain" description="Phage capsid-like C-terminal" evidence="3">
    <location>
        <begin position="123"/>
        <end position="392"/>
    </location>
</feature>
<dbReference type="RefSeq" id="WP_308457069.1">
    <property type="nucleotide sequence ID" value="NZ_JAJEQM010000021.1"/>
</dbReference>
<evidence type="ECO:0000313" key="4">
    <source>
        <dbReference type="EMBL" id="MCC2211624.1"/>
    </source>
</evidence>